<dbReference type="AlphaFoldDB" id="A0A4Y9L3J7"/>
<dbReference type="CDD" id="cd01094">
    <property type="entry name" value="Alkanesulfonate_monoxygenase"/>
    <property type="match status" value="1"/>
</dbReference>
<evidence type="ECO:0000313" key="6">
    <source>
        <dbReference type="EMBL" id="TFV37985.1"/>
    </source>
</evidence>
<dbReference type="PANTHER" id="PTHR42847:SF4">
    <property type="entry name" value="ALKANESULFONATE MONOOXYGENASE-RELATED"/>
    <property type="match status" value="1"/>
</dbReference>
<evidence type="ECO:0000256" key="1">
    <source>
        <dbReference type="ARBA" id="ARBA00022630"/>
    </source>
</evidence>
<evidence type="ECO:0000256" key="4">
    <source>
        <dbReference type="ARBA" id="ARBA00023033"/>
    </source>
</evidence>
<keyword evidence="2" id="KW-0288">FMN</keyword>
<evidence type="ECO:0000256" key="2">
    <source>
        <dbReference type="ARBA" id="ARBA00022643"/>
    </source>
</evidence>
<dbReference type="GO" id="GO:0008726">
    <property type="term" value="F:alkanesulfonate monooxygenase activity"/>
    <property type="evidence" value="ECO:0007669"/>
    <property type="project" value="TreeGrafter"/>
</dbReference>
<accession>A0A4Y9L3J7</accession>
<organism evidence="6 7">
    <name type="scientific">Bradyrhizobium niftali</name>
    <dbReference type="NCBI Taxonomy" id="2560055"/>
    <lineage>
        <taxon>Bacteria</taxon>
        <taxon>Pseudomonadati</taxon>
        <taxon>Pseudomonadota</taxon>
        <taxon>Alphaproteobacteria</taxon>
        <taxon>Hyphomicrobiales</taxon>
        <taxon>Nitrobacteraceae</taxon>
        <taxon>Bradyrhizobium</taxon>
    </lineage>
</organism>
<dbReference type="EMBL" id="SPQT01000044">
    <property type="protein sequence ID" value="TFV37985.1"/>
    <property type="molecule type" value="Genomic_DNA"/>
</dbReference>
<protein>
    <submittedName>
        <fullName evidence="6">LLM class flavin-dependent oxidoreductase</fullName>
    </submittedName>
</protein>
<dbReference type="RefSeq" id="WP_135179202.1">
    <property type="nucleotide sequence ID" value="NZ_SPQT01000044.1"/>
</dbReference>
<dbReference type="GO" id="GO:0046306">
    <property type="term" value="P:alkanesulfonate catabolic process"/>
    <property type="evidence" value="ECO:0007669"/>
    <property type="project" value="TreeGrafter"/>
</dbReference>
<dbReference type="Gene3D" id="3.20.20.30">
    <property type="entry name" value="Luciferase-like domain"/>
    <property type="match status" value="1"/>
</dbReference>
<sequence length="366" mass="40434">MATTPIRFGIWALVHGPRGAHQDPEEPYDASWERNRDLILAAEELGYDSTLIAQHTINPHQEDLDQLEAWSAAAAIAALTKRIEIIAAIKPYLYHPVVLAKLALGIENISRGRFAINLVNAWNRPELEKAGIGFPEHDARYAYGKEWISVVARLMEGERLSYEGDHFKVTDYALRPSSLYRRRPVIYVGGESEPARDLVAGHGDLWFINGQPLEDVAGLIADVAARPRGAAPPLRFGLSAFVVARETREQAQAAYERLLSLAAKDAPMKAIQKRNTDPKVVMIQTMQKTPHVGSNGGTAAGLVGSYDEVAARVEEFHAAGIELFMLQFQPFEAEMRRFALEVIPRVRARRSAGPVERQAQSSGRGG</sequence>
<comment type="caution">
    <text evidence="6">The sequence shown here is derived from an EMBL/GenBank/DDBJ whole genome shotgun (WGS) entry which is preliminary data.</text>
</comment>
<evidence type="ECO:0000256" key="3">
    <source>
        <dbReference type="ARBA" id="ARBA00023002"/>
    </source>
</evidence>
<keyword evidence="3" id="KW-0560">Oxidoreductase</keyword>
<evidence type="ECO:0000259" key="5">
    <source>
        <dbReference type="Pfam" id="PF00296"/>
    </source>
</evidence>
<dbReference type="OrthoDB" id="9814695at2"/>
<feature type="domain" description="Luciferase-like" evidence="5">
    <location>
        <begin position="7"/>
        <end position="322"/>
    </location>
</feature>
<dbReference type="InterPro" id="IPR011251">
    <property type="entry name" value="Luciferase-like_dom"/>
</dbReference>
<keyword evidence="7" id="KW-1185">Reference proteome</keyword>
<dbReference type="Pfam" id="PF00296">
    <property type="entry name" value="Bac_luciferase"/>
    <property type="match status" value="1"/>
</dbReference>
<dbReference type="InterPro" id="IPR036661">
    <property type="entry name" value="Luciferase-like_sf"/>
</dbReference>
<keyword evidence="4" id="KW-0503">Monooxygenase</keyword>
<dbReference type="Proteomes" id="UP000297966">
    <property type="component" value="Unassembled WGS sequence"/>
</dbReference>
<keyword evidence="1" id="KW-0285">Flavoprotein</keyword>
<proteinExistence type="predicted"/>
<name>A0A4Y9L3J7_9BRAD</name>
<dbReference type="InterPro" id="IPR050172">
    <property type="entry name" value="SsuD_RutA_monooxygenase"/>
</dbReference>
<dbReference type="SUPFAM" id="SSF51679">
    <property type="entry name" value="Bacterial luciferase-like"/>
    <property type="match status" value="1"/>
</dbReference>
<evidence type="ECO:0000313" key="7">
    <source>
        <dbReference type="Proteomes" id="UP000297966"/>
    </source>
</evidence>
<dbReference type="PANTHER" id="PTHR42847">
    <property type="entry name" value="ALKANESULFONATE MONOOXYGENASE"/>
    <property type="match status" value="1"/>
</dbReference>
<gene>
    <name evidence="6" type="ORF">E4K65_42660</name>
</gene>
<reference evidence="6 7" key="1">
    <citation type="submission" date="2019-03" db="EMBL/GenBank/DDBJ databases">
        <title>Bradyrhizobium diversity isolated from nodules of Chamaecrista fasciculata.</title>
        <authorList>
            <person name="Klepa M.S."/>
            <person name="Urquiaga M.O."/>
            <person name="Hungria M."/>
            <person name="Delamuta J.R."/>
        </authorList>
    </citation>
    <scope>NUCLEOTIDE SEQUENCE [LARGE SCALE GENOMIC DNA]</scope>
    <source>
        <strain evidence="6 7">CNPSo 3448</strain>
    </source>
</reference>